<feature type="signal peptide" evidence="5">
    <location>
        <begin position="1"/>
        <end position="20"/>
    </location>
</feature>
<dbReference type="SUPFAM" id="SSF52266">
    <property type="entry name" value="SGNH hydrolase"/>
    <property type="match status" value="1"/>
</dbReference>
<dbReference type="AlphaFoldDB" id="A0A4S4E9D6"/>
<evidence type="ECO:0000256" key="1">
    <source>
        <dbReference type="ARBA" id="ARBA00008668"/>
    </source>
</evidence>
<dbReference type="CDD" id="cd01837">
    <property type="entry name" value="SGNH_plant_lipase_like"/>
    <property type="match status" value="1"/>
</dbReference>
<dbReference type="InterPro" id="IPR036514">
    <property type="entry name" value="SGNH_hydro_sf"/>
</dbReference>
<dbReference type="GO" id="GO:0016788">
    <property type="term" value="F:hydrolase activity, acting on ester bonds"/>
    <property type="evidence" value="ECO:0007669"/>
    <property type="project" value="InterPro"/>
</dbReference>
<evidence type="ECO:0000256" key="4">
    <source>
        <dbReference type="ARBA" id="ARBA00023180"/>
    </source>
</evidence>
<keyword evidence="7" id="KW-1185">Reference proteome</keyword>
<comment type="similarity">
    <text evidence="1">Belongs to the 'GDSL' lipolytic enzyme family.</text>
</comment>
<sequence>MESRLSIWALGLLFFTLVVADGNNSNSTSNGSRNCKFPAIFNFGDSHSDTGSSSATFNFLQAPNGMSFRNYSKRSSDGRLIIDYIAENLGLPYLDAPVDSIGTNFKHGANFATGGARISSDVIMGKTTPYHLGVQVSQFLQFKSRAIALHKELLNNKNNPPIENKFPEPEVFSKALYTIDIGGNDDFNNHTISTTMDQFTNTLQRLLGDGAKYFWIHNTGPNGCGPFGHINCKKEPGCVLDQNGCDKKWDENSQAYNKLLKDRVSRLRAQYPDAVITYVDIYSAKHKLIVNAKKYGFGDPFKFCCGNGYLCGQVDFNETLLGTACKDPQNYINWDGIHYTQAANRFVANFVVNGSLSDPPVPVAEACHKQY</sequence>
<gene>
    <name evidence="6" type="ORF">TEA_027207</name>
</gene>
<keyword evidence="3" id="KW-0378">Hydrolase</keyword>
<dbReference type="Gene3D" id="3.40.50.1110">
    <property type="entry name" value="SGNH hydrolase"/>
    <property type="match status" value="1"/>
</dbReference>
<dbReference type="InterPro" id="IPR035669">
    <property type="entry name" value="SGNH_plant_lipase-like"/>
</dbReference>
<organism evidence="6 7">
    <name type="scientific">Camellia sinensis var. sinensis</name>
    <name type="common">China tea</name>
    <dbReference type="NCBI Taxonomy" id="542762"/>
    <lineage>
        <taxon>Eukaryota</taxon>
        <taxon>Viridiplantae</taxon>
        <taxon>Streptophyta</taxon>
        <taxon>Embryophyta</taxon>
        <taxon>Tracheophyta</taxon>
        <taxon>Spermatophyta</taxon>
        <taxon>Magnoliopsida</taxon>
        <taxon>eudicotyledons</taxon>
        <taxon>Gunneridae</taxon>
        <taxon>Pentapetalae</taxon>
        <taxon>asterids</taxon>
        <taxon>Ericales</taxon>
        <taxon>Theaceae</taxon>
        <taxon>Camellia</taxon>
    </lineage>
</organism>
<dbReference type="Proteomes" id="UP000306102">
    <property type="component" value="Unassembled WGS sequence"/>
</dbReference>
<dbReference type="EMBL" id="SDRB02006769">
    <property type="protein sequence ID" value="THG12115.1"/>
    <property type="molecule type" value="Genomic_DNA"/>
</dbReference>
<protein>
    <submittedName>
        <fullName evidence="6">Uncharacterized protein</fullName>
    </submittedName>
</protein>
<evidence type="ECO:0000256" key="2">
    <source>
        <dbReference type="ARBA" id="ARBA00022729"/>
    </source>
</evidence>
<reference evidence="6 7" key="1">
    <citation type="journal article" date="2018" name="Proc. Natl. Acad. Sci. U.S.A.">
        <title>Draft genome sequence of Camellia sinensis var. sinensis provides insights into the evolution of the tea genome and tea quality.</title>
        <authorList>
            <person name="Wei C."/>
            <person name="Yang H."/>
            <person name="Wang S."/>
            <person name="Zhao J."/>
            <person name="Liu C."/>
            <person name="Gao L."/>
            <person name="Xia E."/>
            <person name="Lu Y."/>
            <person name="Tai Y."/>
            <person name="She G."/>
            <person name="Sun J."/>
            <person name="Cao H."/>
            <person name="Tong W."/>
            <person name="Gao Q."/>
            <person name="Li Y."/>
            <person name="Deng W."/>
            <person name="Jiang X."/>
            <person name="Wang W."/>
            <person name="Chen Q."/>
            <person name="Zhang S."/>
            <person name="Li H."/>
            <person name="Wu J."/>
            <person name="Wang P."/>
            <person name="Li P."/>
            <person name="Shi C."/>
            <person name="Zheng F."/>
            <person name="Jian J."/>
            <person name="Huang B."/>
            <person name="Shan D."/>
            <person name="Shi M."/>
            <person name="Fang C."/>
            <person name="Yue Y."/>
            <person name="Li F."/>
            <person name="Li D."/>
            <person name="Wei S."/>
            <person name="Han B."/>
            <person name="Jiang C."/>
            <person name="Yin Y."/>
            <person name="Xia T."/>
            <person name="Zhang Z."/>
            <person name="Bennetzen J.L."/>
            <person name="Zhao S."/>
            <person name="Wan X."/>
        </authorList>
    </citation>
    <scope>NUCLEOTIDE SEQUENCE [LARGE SCALE GENOMIC DNA]</scope>
    <source>
        <strain evidence="7">cv. Shuchazao</strain>
        <tissue evidence="6">Leaf</tissue>
    </source>
</reference>
<evidence type="ECO:0000313" key="7">
    <source>
        <dbReference type="Proteomes" id="UP000306102"/>
    </source>
</evidence>
<comment type="caution">
    <text evidence="6">The sequence shown here is derived from an EMBL/GenBank/DDBJ whole genome shotgun (WGS) entry which is preliminary data.</text>
</comment>
<feature type="chain" id="PRO_5020807004" evidence="5">
    <location>
        <begin position="21"/>
        <end position="371"/>
    </location>
</feature>
<evidence type="ECO:0000256" key="3">
    <source>
        <dbReference type="ARBA" id="ARBA00022801"/>
    </source>
</evidence>
<dbReference type="Pfam" id="PF00657">
    <property type="entry name" value="Lipase_GDSL"/>
    <property type="match status" value="1"/>
</dbReference>
<keyword evidence="4" id="KW-0325">Glycoprotein</keyword>
<evidence type="ECO:0000256" key="5">
    <source>
        <dbReference type="SAM" id="SignalP"/>
    </source>
</evidence>
<name>A0A4S4E9D6_CAMSN</name>
<dbReference type="InterPro" id="IPR001087">
    <property type="entry name" value="GDSL"/>
</dbReference>
<accession>A0A4S4E9D6</accession>
<proteinExistence type="inferred from homology"/>
<dbReference type="PANTHER" id="PTHR22835:SF555">
    <property type="entry name" value="GDSL-LIKE LIPASE_ACYLHYDROLASE"/>
    <property type="match status" value="1"/>
</dbReference>
<keyword evidence="2 5" id="KW-0732">Signal</keyword>
<dbReference type="PANTHER" id="PTHR22835">
    <property type="entry name" value="ZINC FINGER FYVE DOMAIN CONTAINING PROTEIN"/>
    <property type="match status" value="1"/>
</dbReference>
<evidence type="ECO:0000313" key="6">
    <source>
        <dbReference type="EMBL" id="THG12115.1"/>
    </source>
</evidence>